<comment type="subcellular location">
    <subcellularLocation>
        <location evidence="1">Membrane</location>
        <topology evidence="1">Single-pass type I membrane protein</topology>
    </subcellularLocation>
</comment>
<protein>
    <recommendedName>
        <fullName evidence="8">L-type lectin-like domain-containing protein</fullName>
    </recommendedName>
</protein>
<sequence length="359" mass="40863">MVVKMAGRVIVSVVALMLVALSRHTNAARSSTSNPDLRADAIMPIRTHSLFAPYVDSSLQNNFWDYGGDAVIDTNRYIMLTQERKNESGWIWSRLPINATDFEITSEFMLKGKSTTVAGDGFAMWLTSDRAKQGPVFGSMNQWKGIGFMFDTYANTPHRGFFPRVSAVSNDGTKVYNMNNDGEGQDLAQCAMQLRQTPAETRLRFTYVKDVYMELAIQNREWNQWNSCFKVPPPPFSEPPFLGFTASTGDVTDSHSIVSVWTNKIVYNSRSPEDLERERQLAFADDRSKSWWSSKDEKKTPSNHGSDLLVHVIVRFFLSVLWLLKWIMVIAVIVVIGVIGYEMFKRKMQAAYKNRRMMA</sequence>
<dbReference type="EMBL" id="AAYY01000001">
    <property type="protein sequence ID" value="EDP45632.1"/>
    <property type="molecule type" value="Genomic_DNA"/>
</dbReference>
<evidence type="ECO:0000256" key="2">
    <source>
        <dbReference type="ARBA" id="ARBA00022692"/>
    </source>
</evidence>
<keyword evidence="5 6" id="KW-0472">Membrane</keyword>
<keyword evidence="4 6" id="KW-1133">Transmembrane helix</keyword>
<keyword evidence="2 6" id="KW-0812">Transmembrane</keyword>
<dbReference type="VEuPathDB" id="FungiDB:MGL_0621"/>
<dbReference type="GO" id="GO:0005537">
    <property type="term" value="F:D-mannose binding"/>
    <property type="evidence" value="ECO:0007669"/>
    <property type="project" value="TreeGrafter"/>
</dbReference>
<dbReference type="PANTHER" id="PTHR12223:SF45">
    <property type="entry name" value="RE50040P"/>
    <property type="match status" value="1"/>
</dbReference>
<dbReference type="InterPro" id="IPR013320">
    <property type="entry name" value="ConA-like_dom_sf"/>
</dbReference>
<evidence type="ECO:0000256" key="1">
    <source>
        <dbReference type="ARBA" id="ARBA00004479"/>
    </source>
</evidence>
<proteinExistence type="predicted"/>
<dbReference type="OrthoDB" id="270293at2759"/>
<dbReference type="CDD" id="cd07308">
    <property type="entry name" value="lectin_leg-like"/>
    <property type="match status" value="1"/>
</dbReference>
<gene>
    <name evidence="9" type="ORF">MGL_0621</name>
</gene>
<dbReference type="STRING" id="425265.A8PR73"/>
<dbReference type="GO" id="GO:0030134">
    <property type="term" value="C:COPII-coated ER to Golgi transport vesicle"/>
    <property type="evidence" value="ECO:0007669"/>
    <property type="project" value="TreeGrafter"/>
</dbReference>
<keyword evidence="10" id="KW-1185">Reference proteome</keyword>
<dbReference type="InterPro" id="IPR051136">
    <property type="entry name" value="Intracellular_Lectin-GPT"/>
</dbReference>
<reference evidence="9 10" key="1">
    <citation type="journal article" date="2007" name="Proc. Natl. Acad. Sci. U.S.A.">
        <title>Dandruff-associated Malassezia genomes reveal convergent and divergent virulence traits shared with plant and human fungal pathogens.</title>
        <authorList>
            <person name="Xu J."/>
            <person name="Saunders C.W."/>
            <person name="Hu P."/>
            <person name="Grant R.A."/>
            <person name="Boekhout T."/>
            <person name="Kuramae E.E."/>
            <person name="Kronstad J.W."/>
            <person name="Deangelis Y.M."/>
            <person name="Reeder N.L."/>
            <person name="Johnstone K.R."/>
            <person name="Leland M."/>
            <person name="Fieno A.M."/>
            <person name="Begley W.M."/>
            <person name="Sun Y."/>
            <person name="Lacey M.P."/>
            <person name="Chaudhary T."/>
            <person name="Keough T."/>
            <person name="Chu L."/>
            <person name="Sears R."/>
            <person name="Yuan B."/>
            <person name="Dawson T.L.Jr."/>
        </authorList>
    </citation>
    <scope>NUCLEOTIDE SEQUENCE [LARGE SCALE GENOMIC DNA]</scope>
    <source>
        <strain evidence="10">ATCC MYA-4612 / CBS 7966</strain>
    </source>
</reference>
<dbReference type="InParanoid" id="A8PR73"/>
<dbReference type="Gene3D" id="2.60.120.200">
    <property type="match status" value="1"/>
</dbReference>
<evidence type="ECO:0000256" key="5">
    <source>
        <dbReference type="ARBA" id="ARBA00023136"/>
    </source>
</evidence>
<feature type="transmembrane region" description="Helical" evidence="6">
    <location>
        <begin position="316"/>
        <end position="339"/>
    </location>
</feature>
<feature type="domain" description="L-type lectin-like" evidence="8">
    <location>
        <begin position="42"/>
        <end position="265"/>
    </location>
</feature>
<dbReference type="GeneID" id="5857152"/>
<dbReference type="GO" id="GO:0006888">
    <property type="term" value="P:endoplasmic reticulum to Golgi vesicle-mediated transport"/>
    <property type="evidence" value="ECO:0007669"/>
    <property type="project" value="TreeGrafter"/>
</dbReference>
<dbReference type="SUPFAM" id="SSF49899">
    <property type="entry name" value="Concanavalin A-like lectins/glucanases"/>
    <property type="match status" value="1"/>
</dbReference>
<feature type="chain" id="PRO_5002727841" description="L-type lectin-like domain-containing protein" evidence="7">
    <location>
        <begin position="28"/>
        <end position="359"/>
    </location>
</feature>
<name>A8PR73_MALGO</name>
<evidence type="ECO:0000256" key="7">
    <source>
        <dbReference type="SAM" id="SignalP"/>
    </source>
</evidence>
<feature type="signal peptide" evidence="7">
    <location>
        <begin position="1"/>
        <end position="27"/>
    </location>
</feature>
<dbReference type="KEGG" id="mgl:MGL_0621"/>
<evidence type="ECO:0000256" key="6">
    <source>
        <dbReference type="SAM" id="Phobius"/>
    </source>
</evidence>
<dbReference type="FunCoup" id="A8PR73">
    <property type="interactions" value="237"/>
</dbReference>
<evidence type="ECO:0000313" key="9">
    <source>
        <dbReference type="EMBL" id="EDP45632.1"/>
    </source>
</evidence>
<dbReference type="GO" id="GO:0000139">
    <property type="term" value="C:Golgi membrane"/>
    <property type="evidence" value="ECO:0007669"/>
    <property type="project" value="TreeGrafter"/>
</dbReference>
<dbReference type="GO" id="GO:0005793">
    <property type="term" value="C:endoplasmic reticulum-Golgi intermediate compartment"/>
    <property type="evidence" value="ECO:0007669"/>
    <property type="project" value="TreeGrafter"/>
</dbReference>
<dbReference type="PROSITE" id="PS51328">
    <property type="entry name" value="L_LECTIN_LIKE"/>
    <property type="match status" value="1"/>
</dbReference>
<dbReference type="GO" id="GO:0005789">
    <property type="term" value="C:endoplasmic reticulum membrane"/>
    <property type="evidence" value="ECO:0007669"/>
    <property type="project" value="TreeGrafter"/>
</dbReference>
<evidence type="ECO:0000259" key="8">
    <source>
        <dbReference type="PROSITE" id="PS51328"/>
    </source>
</evidence>
<evidence type="ECO:0000256" key="4">
    <source>
        <dbReference type="ARBA" id="ARBA00022989"/>
    </source>
</evidence>
<evidence type="ECO:0000256" key="3">
    <source>
        <dbReference type="ARBA" id="ARBA00022729"/>
    </source>
</evidence>
<dbReference type="AlphaFoldDB" id="A8PR73"/>
<evidence type="ECO:0000313" key="10">
    <source>
        <dbReference type="Proteomes" id="UP000008837"/>
    </source>
</evidence>
<dbReference type="InterPro" id="IPR005052">
    <property type="entry name" value="Lectin_leg"/>
</dbReference>
<dbReference type="Pfam" id="PF03388">
    <property type="entry name" value="Lectin_leg-like"/>
    <property type="match status" value="1"/>
</dbReference>
<accession>A8PR73</accession>
<keyword evidence="3 7" id="KW-0732">Signal</keyword>
<dbReference type="PANTHER" id="PTHR12223">
    <property type="entry name" value="VESICULAR MANNOSE-BINDING LECTIN"/>
    <property type="match status" value="1"/>
</dbReference>
<organism evidence="9 10">
    <name type="scientific">Malassezia globosa (strain ATCC MYA-4612 / CBS 7966)</name>
    <name type="common">Dandruff-associated fungus</name>
    <dbReference type="NCBI Taxonomy" id="425265"/>
    <lineage>
        <taxon>Eukaryota</taxon>
        <taxon>Fungi</taxon>
        <taxon>Dikarya</taxon>
        <taxon>Basidiomycota</taxon>
        <taxon>Ustilaginomycotina</taxon>
        <taxon>Malasseziomycetes</taxon>
        <taxon>Malasseziales</taxon>
        <taxon>Malasseziaceae</taxon>
        <taxon>Malassezia</taxon>
    </lineage>
</organism>
<dbReference type="Proteomes" id="UP000008837">
    <property type="component" value="Unassembled WGS sequence"/>
</dbReference>
<dbReference type="OMA" id="GCSIDYR"/>
<dbReference type="RefSeq" id="XP_001732846.1">
    <property type="nucleotide sequence ID" value="XM_001732794.1"/>
</dbReference>
<comment type="caution">
    <text evidence="9">The sequence shown here is derived from an EMBL/GenBank/DDBJ whole genome shotgun (WGS) entry which is preliminary data.</text>
</comment>